<dbReference type="PANTHER" id="PTHR24148:SF64">
    <property type="entry name" value="HETEROKARYON INCOMPATIBILITY DOMAIN-CONTAINING PROTEIN"/>
    <property type="match status" value="1"/>
</dbReference>
<proteinExistence type="predicted"/>
<accession>A0A1Y2LIW5</accession>
<keyword evidence="3" id="KW-1185">Reference proteome</keyword>
<sequence length="279" mass="31049">MRPILAMQDLSGKLYSADGNVDLKTFDEPLFSFQGDSLRCTGLIIDNVSSVLDDASDIPAGSAPKSTWRYHYWTNRLEQMYRARSSDIYDDSDRAICAMMYGDSFEAWPPAAESGYGPGQSLRDERYACLPEQSRHVLPYAGSYDRTEAMSVVGTVLRGRYPFVTAGGYTGLGPAYITEDADRDNKTWDTAGWLLAIVAGCSVPLLLRERNDDTYELFGTCFVQGWMDGEWIETMMGADDPSEFWSGMREGAARHHIGKASPKLKTLPDHKTVKDNGNK</sequence>
<reference evidence="2 3" key="1">
    <citation type="journal article" date="2017" name="Genome Announc.">
        <title>Genome sequence of the saprophytic ascomycete Epicoccum nigrum ICMP 19927 strain isolated from New Zealand.</title>
        <authorList>
            <person name="Fokin M."/>
            <person name="Fleetwood D."/>
            <person name="Weir B.S."/>
            <person name="Villas-Boas S.G."/>
        </authorList>
    </citation>
    <scope>NUCLEOTIDE SEQUENCE [LARGE SCALE GENOMIC DNA]</scope>
    <source>
        <strain evidence="2 3">ICMP 19927</strain>
    </source>
</reference>
<evidence type="ECO:0000256" key="1">
    <source>
        <dbReference type="SAM" id="MobiDB-lite"/>
    </source>
</evidence>
<dbReference type="PANTHER" id="PTHR24148">
    <property type="entry name" value="ANKYRIN REPEAT DOMAIN-CONTAINING PROTEIN 39 HOMOLOG-RELATED"/>
    <property type="match status" value="1"/>
</dbReference>
<feature type="compositionally biased region" description="Basic and acidic residues" evidence="1">
    <location>
        <begin position="266"/>
        <end position="279"/>
    </location>
</feature>
<organism evidence="2 3">
    <name type="scientific">Epicoccum nigrum</name>
    <name type="common">Soil fungus</name>
    <name type="synonym">Epicoccum purpurascens</name>
    <dbReference type="NCBI Taxonomy" id="105696"/>
    <lineage>
        <taxon>Eukaryota</taxon>
        <taxon>Fungi</taxon>
        <taxon>Dikarya</taxon>
        <taxon>Ascomycota</taxon>
        <taxon>Pezizomycotina</taxon>
        <taxon>Dothideomycetes</taxon>
        <taxon>Pleosporomycetidae</taxon>
        <taxon>Pleosporales</taxon>
        <taxon>Pleosporineae</taxon>
        <taxon>Didymellaceae</taxon>
        <taxon>Epicoccum</taxon>
    </lineage>
</organism>
<evidence type="ECO:0000313" key="2">
    <source>
        <dbReference type="EMBL" id="OSS43529.1"/>
    </source>
</evidence>
<protein>
    <recommendedName>
        <fullName evidence="4">Heterokaryon incompatibility domain-containing protein</fullName>
    </recommendedName>
</protein>
<evidence type="ECO:0008006" key="4">
    <source>
        <dbReference type="Google" id="ProtNLM"/>
    </source>
</evidence>
<dbReference type="InterPro" id="IPR052895">
    <property type="entry name" value="HetReg/Transcr_Mod"/>
</dbReference>
<dbReference type="Proteomes" id="UP000193240">
    <property type="component" value="Unassembled WGS sequence"/>
</dbReference>
<dbReference type="EMBL" id="KZ107864">
    <property type="protein sequence ID" value="OSS43529.1"/>
    <property type="molecule type" value="Genomic_DNA"/>
</dbReference>
<dbReference type="AlphaFoldDB" id="A0A1Y2LIW5"/>
<feature type="region of interest" description="Disordered" evidence="1">
    <location>
        <begin position="259"/>
        <end position="279"/>
    </location>
</feature>
<name>A0A1Y2LIW5_EPING</name>
<dbReference type="STRING" id="105696.A0A1Y2LIW5"/>
<dbReference type="InParanoid" id="A0A1Y2LIW5"/>
<gene>
    <name evidence="2" type="ORF">B5807_11864</name>
</gene>
<evidence type="ECO:0000313" key="3">
    <source>
        <dbReference type="Proteomes" id="UP000193240"/>
    </source>
</evidence>